<comment type="similarity">
    <text evidence="3">Belongs to the adaptor complexes small subunit family.</text>
</comment>
<dbReference type="GO" id="GO:0006886">
    <property type="term" value="P:intracellular protein transport"/>
    <property type="evidence" value="ECO:0007669"/>
    <property type="project" value="TreeGrafter"/>
</dbReference>
<dbReference type="PANTHER" id="PTHR11043:SF0">
    <property type="entry name" value="COATOMER SUBUNIT ZETA"/>
    <property type="match status" value="1"/>
</dbReference>
<comment type="caution">
    <text evidence="14">The sequence shown here is derived from an EMBL/GenBank/DDBJ whole genome shotgun (WGS) entry which is preliminary data.</text>
</comment>
<dbReference type="OMA" id="VATHTIC"/>
<dbReference type="InterPro" id="IPR011012">
    <property type="entry name" value="Longin-like_dom_sf"/>
</dbReference>
<evidence type="ECO:0000313" key="15">
    <source>
        <dbReference type="Proteomes" id="UP000076078"/>
    </source>
</evidence>
<evidence type="ECO:0000256" key="9">
    <source>
        <dbReference type="ARBA" id="ARBA00023034"/>
    </source>
</evidence>
<dbReference type="GO" id="GO:0006891">
    <property type="term" value="P:intra-Golgi vesicle-mediated transport"/>
    <property type="evidence" value="ECO:0007669"/>
    <property type="project" value="TreeGrafter"/>
</dbReference>
<evidence type="ECO:0000256" key="6">
    <source>
        <dbReference type="ARBA" id="ARBA00022490"/>
    </source>
</evidence>
<keyword evidence="8" id="KW-0653">Protein transport</keyword>
<evidence type="ECO:0000313" key="14">
    <source>
        <dbReference type="EMBL" id="KYQ91126.1"/>
    </source>
</evidence>
<dbReference type="InParanoid" id="A0A151ZB15"/>
<sequence>MNLLPDIYQVKAIIILDKNGNRICSNFYDLDLKEFKTEKDKREFEKVLYNKSKSSNCELELIEQLLVVGNKTGDIMVFVIGLQSGNEIALLDVLTTVMSCIKKICSQPGSLTTEDSSNVTISKKSLLNDFSTLKLYLDEIISDGIIFELEDDTIFSRIPLPDQTIVNAIEMAKEKISYFTSSR</sequence>
<evidence type="ECO:0000256" key="4">
    <source>
        <dbReference type="ARBA" id="ARBA00011775"/>
    </source>
</evidence>
<dbReference type="InterPro" id="IPR039652">
    <property type="entry name" value="Coatomer_zeta"/>
</dbReference>
<evidence type="ECO:0000256" key="10">
    <source>
        <dbReference type="ARBA" id="ARBA00023136"/>
    </source>
</evidence>
<feature type="domain" description="AP complex mu/sigma subunit" evidence="13">
    <location>
        <begin position="9"/>
        <end position="161"/>
    </location>
</feature>
<dbReference type="Proteomes" id="UP000076078">
    <property type="component" value="Unassembled WGS sequence"/>
</dbReference>
<dbReference type="GO" id="GO:0006890">
    <property type="term" value="P:retrograde vesicle-mediated transport, Golgi to endoplasmic reticulum"/>
    <property type="evidence" value="ECO:0007669"/>
    <property type="project" value="InterPro"/>
</dbReference>
<evidence type="ECO:0000256" key="12">
    <source>
        <dbReference type="ARBA" id="ARBA00045555"/>
    </source>
</evidence>
<keyword evidence="7" id="KW-0931">ER-Golgi transport</keyword>
<dbReference type="Pfam" id="PF01217">
    <property type="entry name" value="Clat_adaptor_s"/>
    <property type="match status" value="1"/>
</dbReference>
<gene>
    <name evidence="14" type="ORF">DLAC_08033</name>
</gene>
<organism evidence="14 15">
    <name type="scientific">Tieghemostelium lacteum</name>
    <name type="common">Slime mold</name>
    <name type="synonym">Dictyostelium lacteum</name>
    <dbReference type="NCBI Taxonomy" id="361077"/>
    <lineage>
        <taxon>Eukaryota</taxon>
        <taxon>Amoebozoa</taxon>
        <taxon>Evosea</taxon>
        <taxon>Eumycetozoa</taxon>
        <taxon>Dictyostelia</taxon>
        <taxon>Dictyosteliales</taxon>
        <taxon>Raperosteliaceae</taxon>
        <taxon>Tieghemostelium</taxon>
    </lineage>
</organism>
<keyword evidence="6" id="KW-0963">Cytoplasm</keyword>
<evidence type="ECO:0000259" key="13">
    <source>
        <dbReference type="Pfam" id="PF01217"/>
    </source>
</evidence>
<keyword evidence="9" id="KW-0333">Golgi apparatus</keyword>
<name>A0A151ZB15_TIELA</name>
<dbReference type="PANTHER" id="PTHR11043">
    <property type="entry name" value="ZETA-COAT PROTEIN"/>
    <property type="match status" value="1"/>
</dbReference>
<comment type="subunit">
    <text evidence="4">Oligomeric complex that consists of at least the alpha, beta, beta', gamma, delta, epsilon and zeta subunits.</text>
</comment>
<evidence type="ECO:0000256" key="7">
    <source>
        <dbReference type="ARBA" id="ARBA00022892"/>
    </source>
</evidence>
<comment type="subcellular location">
    <subcellularLocation>
        <location evidence="2">Cytoplasmic vesicle</location>
        <location evidence="2">COPI-coated vesicle membrane</location>
        <topology evidence="2">Peripheral membrane protein</topology>
        <orientation evidence="2">Cytoplasmic side</orientation>
    </subcellularLocation>
    <subcellularLocation>
        <location evidence="1">Golgi apparatus membrane</location>
        <topology evidence="1">Peripheral membrane protein</topology>
        <orientation evidence="1">Cytoplasmic side</orientation>
    </subcellularLocation>
</comment>
<dbReference type="OrthoDB" id="10249988at2759"/>
<dbReference type="GO" id="GO:0030126">
    <property type="term" value="C:COPI vesicle coat"/>
    <property type="evidence" value="ECO:0007669"/>
    <property type="project" value="InterPro"/>
</dbReference>
<keyword evidence="11" id="KW-0968">Cytoplasmic vesicle</keyword>
<comment type="function">
    <text evidence="12">The coatomer is a cytosolic protein complex that binds to dilysine motifs and reversibly associates with Golgi non-clathrin-coated vesicles, which further mediate biosynthetic protein transport from the ER, via the Golgi up to the trans Golgi network. Coatomer complex is required for budding from Golgi membranes, and is essential for the retrograde Golgi-to-ER transport of dilysine-tagged proteins. The zeta subunit may be involved in regulating the coat assembly and, hence, the rate of biosynthetic protein transport due to its association-dissociation properties with the coatomer complex.</text>
</comment>
<proteinExistence type="inferred from homology"/>
<evidence type="ECO:0000256" key="11">
    <source>
        <dbReference type="ARBA" id="ARBA00023329"/>
    </source>
</evidence>
<evidence type="ECO:0000256" key="1">
    <source>
        <dbReference type="ARBA" id="ARBA00004255"/>
    </source>
</evidence>
<evidence type="ECO:0000256" key="8">
    <source>
        <dbReference type="ARBA" id="ARBA00022927"/>
    </source>
</evidence>
<evidence type="ECO:0000256" key="5">
    <source>
        <dbReference type="ARBA" id="ARBA00022448"/>
    </source>
</evidence>
<dbReference type="EMBL" id="LODT01000035">
    <property type="protein sequence ID" value="KYQ91126.1"/>
    <property type="molecule type" value="Genomic_DNA"/>
</dbReference>
<dbReference type="Gene3D" id="3.30.450.60">
    <property type="match status" value="1"/>
</dbReference>
<keyword evidence="5" id="KW-0813">Transport</keyword>
<keyword evidence="15" id="KW-1185">Reference proteome</keyword>
<dbReference type="STRING" id="361077.A0A151ZB15"/>
<evidence type="ECO:0000256" key="2">
    <source>
        <dbReference type="ARBA" id="ARBA00004347"/>
    </source>
</evidence>
<reference evidence="14 15" key="1">
    <citation type="submission" date="2015-12" db="EMBL/GenBank/DDBJ databases">
        <title>Dictyostelia acquired genes for synthesis and detection of signals that induce cell-type specialization by lateral gene transfer from prokaryotes.</title>
        <authorList>
            <person name="Gloeckner G."/>
            <person name="Schaap P."/>
        </authorList>
    </citation>
    <scope>NUCLEOTIDE SEQUENCE [LARGE SCALE GENOMIC DNA]</scope>
    <source>
        <strain evidence="14 15">TK</strain>
    </source>
</reference>
<dbReference type="InterPro" id="IPR022775">
    <property type="entry name" value="AP_mu_sigma_su"/>
</dbReference>
<dbReference type="GO" id="GO:0000139">
    <property type="term" value="C:Golgi membrane"/>
    <property type="evidence" value="ECO:0007669"/>
    <property type="project" value="UniProtKB-SubCell"/>
</dbReference>
<dbReference type="AlphaFoldDB" id="A0A151ZB15"/>
<evidence type="ECO:0000256" key="3">
    <source>
        <dbReference type="ARBA" id="ARBA00006972"/>
    </source>
</evidence>
<protein>
    <recommendedName>
        <fullName evidence="13">AP complex mu/sigma subunit domain-containing protein</fullName>
    </recommendedName>
</protein>
<keyword evidence="10" id="KW-0472">Membrane</keyword>
<dbReference type="SUPFAM" id="SSF64356">
    <property type="entry name" value="SNARE-like"/>
    <property type="match status" value="1"/>
</dbReference>
<accession>A0A151ZB15</accession>